<organism evidence="1 2">
    <name type="scientific">Mucilaginibacter dorajii</name>
    <dbReference type="NCBI Taxonomy" id="692994"/>
    <lineage>
        <taxon>Bacteria</taxon>
        <taxon>Pseudomonadati</taxon>
        <taxon>Bacteroidota</taxon>
        <taxon>Sphingobacteriia</taxon>
        <taxon>Sphingobacteriales</taxon>
        <taxon>Sphingobacteriaceae</taxon>
        <taxon>Mucilaginibacter</taxon>
    </lineage>
</organism>
<accession>A0ABP7P1L0</accession>
<evidence type="ECO:0008006" key="3">
    <source>
        <dbReference type="Google" id="ProtNLM"/>
    </source>
</evidence>
<dbReference type="Gene3D" id="1.25.40.10">
    <property type="entry name" value="Tetratricopeptide repeat domain"/>
    <property type="match status" value="1"/>
</dbReference>
<dbReference type="EMBL" id="BAAAZC010000002">
    <property type="protein sequence ID" value="GAA3958200.1"/>
    <property type="molecule type" value="Genomic_DNA"/>
</dbReference>
<dbReference type="InterPro" id="IPR011990">
    <property type="entry name" value="TPR-like_helical_dom_sf"/>
</dbReference>
<sequence>MELTTYEDWIHLLELAEAGDNVAQGEVALHYDSGLILKGTEIVEEDQSMAFKWYYSAYENGNITVVTRIADFLIEGLYCEQNIELAIELYQKGIDNRYGIAANNLAVFYRDKQDYKKAFELYKLAQHLDSSDSLPLALCYYFGIGTERNLNMAFEIFNNISKAESANYQYHIDEANYFLGRIYLEGEIVEKSIVKARAFLKLANADDDHRSAQELLMIIGKND</sequence>
<dbReference type="SUPFAM" id="SSF81901">
    <property type="entry name" value="HCP-like"/>
    <property type="match status" value="1"/>
</dbReference>
<dbReference type="RefSeq" id="WP_259092616.1">
    <property type="nucleotide sequence ID" value="NZ_BAAAZC010000002.1"/>
</dbReference>
<dbReference type="InterPro" id="IPR006597">
    <property type="entry name" value="Sel1-like"/>
</dbReference>
<dbReference type="PANTHER" id="PTHR45011:SF1">
    <property type="entry name" value="DAP3-BINDING CELL DEATH ENHANCER 1"/>
    <property type="match status" value="1"/>
</dbReference>
<dbReference type="InterPro" id="IPR052748">
    <property type="entry name" value="ISR_Activator"/>
</dbReference>
<protein>
    <recommendedName>
        <fullName evidence="3">Sel1 repeat family protein</fullName>
    </recommendedName>
</protein>
<name>A0ABP7P1L0_9SPHI</name>
<proteinExistence type="predicted"/>
<keyword evidence="2" id="KW-1185">Reference proteome</keyword>
<gene>
    <name evidence="1" type="ORF">GCM10022210_01870</name>
</gene>
<dbReference type="SMART" id="SM00671">
    <property type="entry name" value="SEL1"/>
    <property type="match status" value="5"/>
</dbReference>
<evidence type="ECO:0000313" key="1">
    <source>
        <dbReference type="EMBL" id="GAA3958200.1"/>
    </source>
</evidence>
<dbReference type="PANTHER" id="PTHR45011">
    <property type="entry name" value="DAP3-BINDING CELL DEATH ENHANCER 1"/>
    <property type="match status" value="1"/>
</dbReference>
<evidence type="ECO:0000313" key="2">
    <source>
        <dbReference type="Proteomes" id="UP001500742"/>
    </source>
</evidence>
<dbReference type="Pfam" id="PF08238">
    <property type="entry name" value="Sel1"/>
    <property type="match status" value="5"/>
</dbReference>
<dbReference type="Proteomes" id="UP001500742">
    <property type="component" value="Unassembled WGS sequence"/>
</dbReference>
<comment type="caution">
    <text evidence="1">The sequence shown here is derived from an EMBL/GenBank/DDBJ whole genome shotgun (WGS) entry which is preliminary data.</text>
</comment>
<reference evidence="2" key="1">
    <citation type="journal article" date="2019" name="Int. J. Syst. Evol. Microbiol.">
        <title>The Global Catalogue of Microorganisms (GCM) 10K type strain sequencing project: providing services to taxonomists for standard genome sequencing and annotation.</title>
        <authorList>
            <consortium name="The Broad Institute Genomics Platform"/>
            <consortium name="The Broad Institute Genome Sequencing Center for Infectious Disease"/>
            <person name="Wu L."/>
            <person name="Ma J."/>
        </authorList>
    </citation>
    <scope>NUCLEOTIDE SEQUENCE [LARGE SCALE GENOMIC DNA]</scope>
    <source>
        <strain evidence="2">JCM 16601</strain>
    </source>
</reference>